<feature type="transmembrane region" description="Helical" evidence="1">
    <location>
        <begin position="51"/>
        <end position="75"/>
    </location>
</feature>
<dbReference type="InterPro" id="IPR021356">
    <property type="entry name" value="Integr_conj_element_PFL4702"/>
</dbReference>
<sequence>MSMFRRFISFLFYVGLLCQSAFAALPSVEAPQSSGGSGIMGQAKGHLQDGIVLGGLLLAAVMFLSVGVAVGKTFSEVREGRAGWEKFVAIVVVGVVLLVVIIWLAGKSANILL</sequence>
<keyword evidence="2" id="KW-0732">Signal</keyword>
<feature type="transmembrane region" description="Helical" evidence="1">
    <location>
        <begin position="87"/>
        <end position="106"/>
    </location>
</feature>
<feature type="chain" id="PRO_5019284559" evidence="2">
    <location>
        <begin position="24"/>
        <end position="113"/>
    </location>
</feature>
<dbReference type="OrthoDB" id="5784566at2"/>
<keyword evidence="4" id="KW-1185">Reference proteome</keyword>
<keyword evidence="1" id="KW-0472">Membrane</keyword>
<gene>
    <name evidence="3" type="ORF">BIY29_08550</name>
</gene>
<dbReference type="RefSeq" id="WP_121574770.1">
    <property type="nucleotide sequence ID" value="NZ_MJLZ01000015.1"/>
</dbReference>
<feature type="signal peptide" evidence="2">
    <location>
        <begin position="1"/>
        <end position="23"/>
    </location>
</feature>
<keyword evidence="1" id="KW-0812">Transmembrane</keyword>
<evidence type="ECO:0000256" key="2">
    <source>
        <dbReference type="SAM" id="SignalP"/>
    </source>
</evidence>
<dbReference type="AlphaFoldDB" id="A0A421DPR4"/>
<name>A0A421DPR4_9GAMM</name>
<keyword evidence="1" id="KW-1133">Transmembrane helix</keyword>
<organism evidence="3 4">
    <name type="scientific">Brenneria alni</name>
    <dbReference type="NCBI Taxonomy" id="71656"/>
    <lineage>
        <taxon>Bacteria</taxon>
        <taxon>Pseudomonadati</taxon>
        <taxon>Pseudomonadota</taxon>
        <taxon>Gammaproteobacteria</taxon>
        <taxon>Enterobacterales</taxon>
        <taxon>Pectobacteriaceae</taxon>
        <taxon>Brenneria</taxon>
    </lineage>
</organism>
<protein>
    <submittedName>
        <fullName evidence="3">Integrating conjugative element membrane protein</fullName>
    </submittedName>
</protein>
<comment type="caution">
    <text evidence="3">The sequence shown here is derived from an EMBL/GenBank/DDBJ whole genome shotgun (WGS) entry which is preliminary data.</text>
</comment>
<dbReference type="Pfam" id="PF11190">
    <property type="entry name" value="DUF2976"/>
    <property type="match status" value="1"/>
</dbReference>
<evidence type="ECO:0000313" key="3">
    <source>
        <dbReference type="EMBL" id="RLM24756.1"/>
    </source>
</evidence>
<accession>A0A421DPR4</accession>
<reference evidence="3 4" key="1">
    <citation type="submission" date="2016-09" db="EMBL/GenBank/DDBJ databases">
        <authorList>
            <person name="Doonan J."/>
            <person name="Pachebat J.A."/>
            <person name="Golyshin P.N."/>
            <person name="Denman S."/>
            <person name="Mcdonald J.E."/>
        </authorList>
    </citation>
    <scope>NUCLEOTIDE SEQUENCE [LARGE SCALE GENOMIC DNA]</scope>
    <source>
        <strain evidence="3 4">NCPPB 3934</strain>
    </source>
</reference>
<proteinExistence type="predicted"/>
<dbReference type="NCBIfam" id="TIGR03745">
    <property type="entry name" value="conj_TIGR03745"/>
    <property type="match status" value="1"/>
</dbReference>
<evidence type="ECO:0000313" key="4">
    <source>
        <dbReference type="Proteomes" id="UP000285648"/>
    </source>
</evidence>
<dbReference type="Proteomes" id="UP000285648">
    <property type="component" value="Unassembled WGS sequence"/>
</dbReference>
<evidence type="ECO:0000256" key="1">
    <source>
        <dbReference type="SAM" id="Phobius"/>
    </source>
</evidence>
<dbReference type="EMBL" id="MJLZ01000015">
    <property type="protein sequence ID" value="RLM24756.1"/>
    <property type="molecule type" value="Genomic_DNA"/>
</dbReference>